<dbReference type="EMBL" id="CAJVPP010000210">
    <property type="protein sequence ID" value="CAG8456146.1"/>
    <property type="molecule type" value="Genomic_DNA"/>
</dbReference>
<accession>A0A9N8VIC5</accession>
<protein>
    <submittedName>
        <fullName evidence="1">7112_t:CDS:1</fullName>
    </submittedName>
</protein>
<reference evidence="1" key="1">
    <citation type="submission" date="2021-06" db="EMBL/GenBank/DDBJ databases">
        <authorList>
            <person name="Kallberg Y."/>
            <person name="Tangrot J."/>
            <person name="Rosling A."/>
        </authorList>
    </citation>
    <scope>NUCLEOTIDE SEQUENCE</scope>
    <source>
        <strain evidence="1">87-6 pot B 2015</strain>
    </source>
</reference>
<name>A0A9N8VIC5_FUNMO</name>
<evidence type="ECO:0000313" key="1">
    <source>
        <dbReference type="EMBL" id="CAG8456146.1"/>
    </source>
</evidence>
<proteinExistence type="predicted"/>
<dbReference type="Proteomes" id="UP000789375">
    <property type="component" value="Unassembled WGS sequence"/>
</dbReference>
<evidence type="ECO:0000313" key="2">
    <source>
        <dbReference type="Proteomes" id="UP000789375"/>
    </source>
</evidence>
<organism evidence="1 2">
    <name type="scientific">Funneliformis mosseae</name>
    <name type="common">Endomycorrhizal fungus</name>
    <name type="synonym">Glomus mosseae</name>
    <dbReference type="NCBI Taxonomy" id="27381"/>
    <lineage>
        <taxon>Eukaryota</taxon>
        <taxon>Fungi</taxon>
        <taxon>Fungi incertae sedis</taxon>
        <taxon>Mucoromycota</taxon>
        <taxon>Glomeromycotina</taxon>
        <taxon>Glomeromycetes</taxon>
        <taxon>Glomerales</taxon>
        <taxon>Glomeraceae</taxon>
        <taxon>Funneliformis</taxon>
    </lineage>
</organism>
<dbReference type="AlphaFoldDB" id="A0A9N8VIC5"/>
<comment type="caution">
    <text evidence="1">The sequence shown here is derived from an EMBL/GenBank/DDBJ whole genome shotgun (WGS) entry which is preliminary data.</text>
</comment>
<sequence length="71" mass="8081">MTLKYGSTDVRFLVAIDFGTTFSGIFCIGKKPDEELDDLEEQCRIFKLHLSDYKGIITLVTRPNKVTNKPL</sequence>
<keyword evidence="2" id="KW-1185">Reference proteome</keyword>
<gene>
    <name evidence="1" type="ORF">FMOSSE_LOCUS1798</name>
</gene>